<organism evidence="2 3">
    <name type="scientific">Venustampulla echinocandica</name>
    <dbReference type="NCBI Taxonomy" id="2656787"/>
    <lineage>
        <taxon>Eukaryota</taxon>
        <taxon>Fungi</taxon>
        <taxon>Dikarya</taxon>
        <taxon>Ascomycota</taxon>
        <taxon>Pezizomycotina</taxon>
        <taxon>Leotiomycetes</taxon>
        <taxon>Helotiales</taxon>
        <taxon>Pleuroascaceae</taxon>
        <taxon>Venustampulla</taxon>
    </lineage>
</organism>
<evidence type="ECO:0000256" key="1">
    <source>
        <dbReference type="SAM" id="SignalP"/>
    </source>
</evidence>
<keyword evidence="3" id="KW-1185">Reference proteome</keyword>
<dbReference type="RefSeq" id="XP_031869082.1">
    <property type="nucleotide sequence ID" value="XM_032014401.1"/>
</dbReference>
<comment type="caution">
    <text evidence="2">The sequence shown here is derived from an EMBL/GenBank/DDBJ whole genome shotgun (WGS) entry which is preliminary data.</text>
</comment>
<evidence type="ECO:0000313" key="3">
    <source>
        <dbReference type="Proteomes" id="UP000254866"/>
    </source>
</evidence>
<dbReference type="Proteomes" id="UP000254866">
    <property type="component" value="Unassembled WGS sequence"/>
</dbReference>
<gene>
    <name evidence="2" type="ORF">BP5553_05778</name>
</gene>
<accession>A0A370TLL8</accession>
<feature type="signal peptide" evidence="1">
    <location>
        <begin position="1"/>
        <end position="20"/>
    </location>
</feature>
<feature type="chain" id="PRO_5016762641" description="DNase1 protein" evidence="1">
    <location>
        <begin position="21"/>
        <end position="180"/>
    </location>
</feature>
<dbReference type="OrthoDB" id="3513524at2759"/>
<name>A0A370TLL8_9HELO</name>
<dbReference type="AlphaFoldDB" id="A0A370TLL8"/>
<dbReference type="GeneID" id="43598627"/>
<proteinExistence type="predicted"/>
<dbReference type="STRING" id="2656787.A0A370TLL8"/>
<sequence>MHFTTTLMVAATALASLAAANSVHFVNQDSTRRTVVFTAQEQGEGNGVAIPSITIEGNGTADQEFPEGWIGNWYTVSEGAKDVPGMLGEVRFNGYNDATFFDVSAIVNPNDVNGVKMVYPASSQLPVSGCQTFPCANAYNLPDDIATLSTNEKNLVSLIGNKENKKRGINSRVNRAYLTT</sequence>
<dbReference type="EMBL" id="NPIC01000004">
    <property type="protein sequence ID" value="RDL36426.1"/>
    <property type="molecule type" value="Genomic_DNA"/>
</dbReference>
<protein>
    <recommendedName>
        <fullName evidence="4">DNase1 protein</fullName>
    </recommendedName>
</protein>
<reference evidence="2 3" key="1">
    <citation type="journal article" date="2018" name="IMA Fungus">
        <title>IMA Genome-F 9: Draft genome sequence of Annulohypoxylon stygium, Aspergillus mulundensis, Berkeleyomyces basicola (syn. Thielaviopsis basicola), Ceratocystis smalleyi, two Cercospora beticola strains, Coleophoma cylindrospora, Fusarium fracticaudum, Phialophora cf. hyalina, and Morchella septimelata.</title>
        <authorList>
            <person name="Wingfield B.D."/>
            <person name="Bills G.F."/>
            <person name="Dong Y."/>
            <person name="Huang W."/>
            <person name="Nel W.J."/>
            <person name="Swalarsk-Parry B.S."/>
            <person name="Vaghefi N."/>
            <person name="Wilken P.M."/>
            <person name="An Z."/>
            <person name="de Beer Z.W."/>
            <person name="De Vos L."/>
            <person name="Chen L."/>
            <person name="Duong T.A."/>
            <person name="Gao Y."/>
            <person name="Hammerbacher A."/>
            <person name="Kikkert J.R."/>
            <person name="Li Y."/>
            <person name="Li H."/>
            <person name="Li K."/>
            <person name="Li Q."/>
            <person name="Liu X."/>
            <person name="Ma X."/>
            <person name="Naidoo K."/>
            <person name="Pethybridge S.J."/>
            <person name="Sun J."/>
            <person name="Steenkamp E.T."/>
            <person name="van der Nest M.A."/>
            <person name="van Wyk S."/>
            <person name="Wingfield M.J."/>
            <person name="Xiong C."/>
            <person name="Yue Q."/>
            <person name="Zhang X."/>
        </authorList>
    </citation>
    <scope>NUCLEOTIDE SEQUENCE [LARGE SCALE GENOMIC DNA]</scope>
    <source>
        <strain evidence="2 3">BP 5553</strain>
    </source>
</reference>
<evidence type="ECO:0000313" key="2">
    <source>
        <dbReference type="EMBL" id="RDL36426.1"/>
    </source>
</evidence>
<evidence type="ECO:0008006" key="4">
    <source>
        <dbReference type="Google" id="ProtNLM"/>
    </source>
</evidence>
<keyword evidence="1" id="KW-0732">Signal</keyword>